<accession>X0V966</accession>
<feature type="non-terminal residue" evidence="1">
    <location>
        <position position="46"/>
    </location>
</feature>
<sequence length="46" mass="5423">MNPKKELNKINEILKEVSDFKAEALLNIKVLENKERELNQVKEKIT</sequence>
<gene>
    <name evidence="1" type="ORF">S01H1_28430</name>
</gene>
<organism evidence="1">
    <name type="scientific">marine sediment metagenome</name>
    <dbReference type="NCBI Taxonomy" id="412755"/>
    <lineage>
        <taxon>unclassified sequences</taxon>
        <taxon>metagenomes</taxon>
        <taxon>ecological metagenomes</taxon>
    </lineage>
</organism>
<reference evidence="1" key="1">
    <citation type="journal article" date="2014" name="Front. Microbiol.">
        <title>High frequency of phylogenetically diverse reductive dehalogenase-homologous genes in deep subseafloor sedimentary metagenomes.</title>
        <authorList>
            <person name="Kawai M."/>
            <person name="Futagami T."/>
            <person name="Toyoda A."/>
            <person name="Takaki Y."/>
            <person name="Nishi S."/>
            <person name="Hori S."/>
            <person name="Arai W."/>
            <person name="Tsubouchi T."/>
            <person name="Morono Y."/>
            <person name="Uchiyama I."/>
            <person name="Ito T."/>
            <person name="Fujiyama A."/>
            <person name="Inagaki F."/>
            <person name="Takami H."/>
        </authorList>
    </citation>
    <scope>NUCLEOTIDE SEQUENCE</scope>
    <source>
        <strain evidence="1">Expedition CK06-06</strain>
    </source>
</reference>
<dbReference type="EMBL" id="BARS01017376">
    <property type="protein sequence ID" value="GAF97180.1"/>
    <property type="molecule type" value="Genomic_DNA"/>
</dbReference>
<evidence type="ECO:0000313" key="1">
    <source>
        <dbReference type="EMBL" id="GAF97180.1"/>
    </source>
</evidence>
<name>X0V966_9ZZZZ</name>
<comment type="caution">
    <text evidence="1">The sequence shown here is derived from an EMBL/GenBank/DDBJ whole genome shotgun (WGS) entry which is preliminary data.</text>
</comment>
<dbReference type="AlphaFoldDB" id="X0V966"/>
<proteinExistence type="predicted"/>
<protein>
    <submittedName>
        <fullName evidence="1">Uncharacterized protein</fullName>
    </submittedName>
</protein>